<accession>A0A242M7G4</accession>
<dbReference type="GO" id="GO:0006950">
    <property type="term" value="P:response to stress"/>
    <property type="evidence" value="ECO:0007669"/>
    <property type="project" value="TreeGrafter"/>
</dbReference>
<dbReference type="InterPro" id="IPR000835">
    <property type="entry name" value="HTH_MarR-typ"/>
</dbReference>
<dbReference type="InterPro" id="IPR036390">
    <property type="entry name" value="WH_DNA-bd_sf"/>
</dbReference>
<dbReference type="Gene3D" id="1.10.10.10">
    <property type="entry name" value="Winged helix-like DNA-binding domain superfamily/Winged helix DNA-binding domain"/>
    <property type="match status" value="1"/>
</dbReference>
<dbReference type="SMART" id="SM00347">
    <property type="entry name" value="HTH_MARR"/>
    <property type="match status" value="1"/>
</dbReference>
<evidence type="ECO:0000259" key="2">
    <source>
        <dbReference type="PROSITE" id="PS50995"/>
    </source>
</evidence>
<sequence>MRIDPPTRSSDTSQPPSPQYEVSEQIGHLLRKAYQRHLFIFGRSIDDPQLTAVQSAVLSASRKLGPSSMSDLGKATAFDAATVRGIIERLRARDLIELRTNRDDRRKVIVQLTQAGEELVEGVTPVARRISELTMSDLNDAERVAVLYLLRKLSAVESD</sequence>
<dbReference type="InterPro" id="IPR036388">
    <property type="entry name" value="WH-like_DNA-bd_sf"/>
</dbReference>
<dbReference type="PANTHER" id="PTHR33164:SF95">
    <property type="entry name" value="TRANSCRIPTIONAL REGULATOR"/>
    <property type="match status" value="1"/>
</dbReference>
<evidence type="ECO:0000256" key="1">
    <source>
        <dbReference type="SAM" id="MobiDB-lite"/>
    </source>
</evidence>
<proteinExistence type="predicted"/>
<dbReference type="Pfam" id="PF12802">
    <property type="entry name" value="MarR_2"/>
    <property type="match status" value="1"/>
</dbReference>
<feature type="domain" description="HTH marR-type" evidence="2">
    <location>
        <begin position="23"/>
        <end position="155"/>
    </location>
</feature>
<dbReference type="PROSITE" id="PS50995">
    <property type="entry name" value="HTH_MARR_2"/>
    <property type="match status" value="1"/>
</dbReference>
<dbReference type="InterPro" id="IPR039422">
    <property type="entry name" value="MarR/SlyA-like"/>
</dbReference>
<dbReference type="Proteomes" id="UP000194546">
    <property type="component" value="Unassembled WGS sequence"/>
</dbReference>
<dbReference type="GO" id="GO:0003700">
    <property type="term" value="F:DNA-binding transcription factor activity"/>
    <property type="evidence" value="ECO:0007669"/>
    <property type="project" value="InterPro"/>
</dbReference>
<organism evidence="3 4">
    <name type="scientific">Caballeronia sordidicola</name>
    <name type="common">Burkholderia sordidicola</name>
    <dbReference type="NCBI Taxonomy" id="196367"/>
    <lineage>
        <taxon>Bacteria</taxon>
        <taxon>Pseudomonadati</taxon>
        <taxon>Pseudomonadota</taxon>
        <taxon>Betaproteobacteria</taxon>
        <taxon>Burkholderiales</taxon>
        <taxon>Burkholderiaceae</taxon>
        <taxon>Caballeronia</taxon>
    </lineage>
</organism>
<evidence type="ECO:0000313" key="3">
    <source>
        <dbReference type="EMBL" id="OTP67205.1"/>
    </source>
</evidence>
<dbReference type="SUPFAM" id="SSF46785">
    <property type="entry name" value="Winged helix' DNA-binding domain"/>
    <property type="match status" value="1"/>
</dbReference>
<reference evidence="3 4" key="1">
    <citation type="submission" date="2017-03" db="EMBL/GenBank/DDBJ databases">
        <title>Genome analysis of strain PAMC 26510.</title>
        <authorList>
            <person name="Oh H.-M."/>
            <person name="Yang J.-A."/>
        </authorList>
    </citation>
    <scope>NUCLEOTIDE SEQUENCE [LARGE SCALE GENOMIC DNA]</scope>
    <source>
        <strain evidence="3 4">PAMC 26510</strain>
    </source>
</reference>
<dbReference type="AlphaFoldDB" id="A0A242M7G4"/>
<dbReference type="EMBL" id="NBTY01000198">
    <property type="protein sequence ID" value="OTP67205.1"/>
    <property type="molecule type" value="Genomic_DNA"/>
</dbReference>
<comment type="caution">
    <text evidence="3">The sequence shown here is derived from an EMBL/GenBank/DDBJ whole genome shotgun (WGS) entry which is preliminary data.</text>
</comment>
<gene>
    <name evidence="3" type="ORF">PAMC26510_32670</name>
</gene>
<protein>
    <submittedName>
        <fullName evidence="3">Transcriptional regulator, MarR family</fullName>
    </submittedName>
</protein>
<dbReference type="RefSeq" id="WP_086383484.1">
    <property type="nucleotide sequence ID" value="NZ_NBTY01000198.1"/>
</dbReference>
<feature type="region of interest" description="Disordered" evidence="1">
    <location>
        <begin position="1"/>
        <end position="20"/>
    </location>
</feature>
<evidence type="ECO:0000313" key="4">
    <source>
        <dbReference type="Proteomes" id="UP000194546"/>
    </source>
</evidence>
<name>A0A242M7G4_CABSO</name>
<dbReference type="PANTHER" id="PTHR33164">
    <property type="entry name" value="TRANSCRIPTIONAL REGULATOR, MARR FAMILY"/>
    <property type="match status" value="1"/>
</dbReference>